<keyword evidence="2" id="KW-1185">Reference proteome</keyword>
<comment type="caution">
    <text evidence="1">The sequence shown here is derived from an EMBL/GenBank/DDBJ whole genome shotgun (WGS) entry which is preliminary data.</text>
</comment>
<evidence type="ECO:0000313" key="2">
    <source>
        <dbReference type="Proteomes" id="UP001396646"/>
    </source>
</evidence>
<organism evidence="1 2">
    <name type="scientific">Methanococcoides cohabitans</name>
    <dbReference type="NCBI Taxonomy" id="3136559"/>
    <lineage>
        <taxon>Archaea</taxon>
        <taxon>Methanobacteriati</taxon>
        <taxon>Methanobacteriota</taxon>
        <taxon>Stenosarchaea group</taxon>
        <taxon>Methanomicrobia</taxon>
        <taxon>Methanosarcinales</taxon>
        <taxon>Methanosarcinaceae</taxon>
        <taxon>Methanococcoides</taxon>
    </lineage>
</organism>
<reference evidence="1 2" key="1">
    <citation type="submission" date="2024-04" db="EMBL/GenBank/DDBJ databases">
        <title>Methanococcoides sp. LMO-2.</title>
        <authorList>
            <person name="Liang L."/>
        </authorList>
    </citation>
    <scope>NUCLEOTIDE SEQUENCE [LARGE SCALE GENOMIC DNA]</scope>
    <source>
        <strain evidence="1 2">LMO-2</strain>
    </source>
</reference>
<sequence length="196" mass="21876">MIKTILMILLLILSFSTSALAYNPYGEVYTYEVYYNGDKLDLDAAKPVLKIGEPFTLKFELTVYQKSFVNVVLTELGDDDFVILEGPTSKMGEYTGLTTLEADSTQIYEWKIAPTEKWADGTMPIDLHYEILDPSTPEPIVSSTFTAVLPYISTEYYEAPEPTPTDHPESDTKQTPAFTLPAALLAIALVALRKRC</sequence>
<accession>A0ABU9KY53</accession>
<dbReference type="RefSeq" id="WP_342127841.1">
    <property type="nucleotide sequence ID" value="NZ_JBCAUS010000007.1"/>
</dbReference>
<protein>
    <submittedName>
        <fullName evidence="1">Sarcinarray family MAST domain-containing protein</fullName>
    </submittedName>
</protein>
<dbReference type="EMBL" id="JBCAUS010000007">
    <property type="protein sequence ID" value="MEL4306234.1"/>
    <property type="molecule type" value="Genomic_DNA"/>
</dbReference>
<name>A0ABU9KY53_9EURY</name>
<gene>
    <name evidence="1" type="ORF">WOA13_10425</name>
</gene>
<proteinExistence type="predicted"/>
<dbReference type="NCBIfam" id="TIGR04209">
    <property type="entry name" value="sarcinarray"/>
    <property type="match status" value="1"/>
</dbReference>
<dbReference type="InterPro" id="IPR026476">
    <property type="entry name" value="Sarcinarray_fam"/>
</dbReference>
<evidence type="ECO:0000313" key="1">
    <source>
        <dbReference type="EMBL" id="MEL4306234.1"/>
    </source>
</evidence>
<dbReference type="Proteomes" id="UP001396646">
    <property type="component" value="Unassembled WGS sequence"/>
</dbReference>